<dbReference type="GO" id="GO:0005789">
    <property type="term" value="C:endoplasmic reticulum membrane"/>
    <property type="evidence" value="ECO:0007669"/>
    <property type="project" value="UniProtKB-SubCell"/>
</dbReference>
<proteinExistence type="inferred from homology"/>
<comment type="similarity">
    <text evidence="2">Belongs to the sphingosine N-acyltransferase family.</text>
</comment>
<dbReference type="GO" id="GO:0046513">
    <property type="term" value="P:ceramide biosynthetic process"/>
    <property type="evidence" value="ECO:0007669"/>
    <property type="project" value="InterPro"/>
</dbReference>
<keyword evidence="8" id="KW-0325">Glycoprotein</keyword>
<keyword evidence="7 9" id="KW-0472">Membrane</keyword>
<feature type="transmembrane region" description="Helical" evidence="11">
    <location>
        <begin position="157"/>
        <end position="179"/>
    </location>
</feature>
<keyword evidence="4 9" id="KW-0812">Transmembrane</keyword>
<feature type="compositionally biased region" description="Low complexity" evidence="10">
    <location>
        <begin position="12"/>
        <end position="31"/>
    </location>
</feature>
<feature type="transmembrane region" description="Helical" evidence="11">
    <location>
        <begin position="379"/>
        <end position="400"/>
    </location>
</feature>
<dbReference type="SMART" id="SM00724">
    <property type="entry name" value="TLC"/>
    <property type="match status" value="1"/>
</dbReference>
<feature type="compositionally biased region" description="Basic and acidic residues" evidence="10">
    <location>
        <begin position="426"/>
        <end position="439"/>
    </location>
</feature>
<dbReference type="Proteomes" id="UP000054321">
    <property type="component" value="Unassembled WGS sequence"/>
</dbReference>
<keyword evidence="3" id="KW-0808">Transferase</keyword>
<evidence type="ECO:0000256" key="11">
    <source>
        <dbReference type="SAM" id="Phobius"/>
    </source>
</evidence>
<keyword evidence="5" id="KW-0256">Endoplasmic reticulum</keyword>
<feature type="region of interest" description="Disordered" evidence="10">
    <location>
        <begin position="1"/>
        <end position="86"/>
    </location>
</feature>
<name>A0A0C3HMM8_OIDMZ</name>
<sequence>MPATEAFPLLAPSTGPSPSSRSSTPNTNDNGTRSRRRSSGLGGEIRAGDTSAPALATMDVIPQSPRSIKAENERDRKKPASKRRKARSLLQQFKRYAFKHTWVIPLILLTTILALYAVNPTPANPVHRFLFLSYALPLDPTAAPDTPVQYGKGKWDFAFVSFYIIVLSFTREFIMQKFLRPLARRSGLKSRAKQSRFMEQMYTAIYFGVTSPCGLYVMSRTPLWYFNTRAMYEDFPHRSHDAYFKFYYLFQAAYWAQQAIVLLLGMEKPRKDFKELVGHHVVSLALIFLSYRFHFTYMGLGVFITHDISDFFLATSKTLNYLDHPLVGPYFAFFIFVWIYQRHYLNLRIIYSEFNEFKTVGPYELDWVTEQYKCWISHYISTALLASLQALNIFWLYYILRIAYRYVFFKIHEDDRSDNDDNEFAEEQRLDEARRKREQEEEEEEAEREKDVVVANGGGNGKTSSAQPTRANGKASRRKA</sequence>
<dbReference type="HOGENOM" id="CLU_028277_4_0_1"/>
<evidence type="ECO:0000256" key="3">
    <source>
        <dbReference type="ARBA" id="ARBA00022679"/>
    </source>
</evidence>
<comment type="subcellular location">
    <subcellularLocation>
        <location evidence="1">Endoplasmic reticulum membrane</location>
        <topology evidence="1">Multi-pass membrane protein</topology>
    </subcellularLocation>
</comment>
<reference evidence="14" key="2">
    <citation type="submission" date="2015-01" db="EMBL/GenBank/DDBJ databases">
        <title>Evolutionary Origins and Diversification of the Mycorrhizal Mutualists.</title>
        <authorList>
            <consortium name="DOE Joint Genome Institute"/>
            <consortium name="Mycorrhizal Genomics Consortium"/>
            <person name="Kohler A."/>
            <person name="Kuo A."/>
            <person name="Nagy L.G."/>
            <person name="Floudas D."/>
            <person name="Copeland A."/>
            <person name="Barry K.W."/>
            <person name="Cichocki N."/>
            <person name="Veneault-Fourrey C."/>
            <person name="LaButti K."/>
            <person name="Lindquist E.A."/>
            <person name="Lipzen A."/>
            <person name="Lundell T."/>
            <person name="Morin E."/>
            <person name="Murat C."/>
            <person name="Riley R."/>
            <person name="Ohm R."/>
            <person name="Sun H."/>
            <person name="Tunlid A."/>
            <person name="Henrissat B."/>
            <person name="Grigoriev I.V."/>
            <person name="Hibbett D.S."/>
            <person name="Martin F."/>
        </authorList>
    </citation>
    <scope>NUCLEOTIDE SEQUENCE [LARGE SCALE GENOMIC DNA]</scope>
    <source>
        <strain evidence="14">Zn</strain>
    </source>
</reference>
<evidence type="ECO:0000313" key="14">
    <source>
        <dbReference type="Proteomes" id="UP000054321"/>
    </source>
</evidence>
<evidence type="ECO:0000256" key="4">
    <source>
        <dbReference type="ARBA" id="ARBA00022692"/>
    </source>
</evidence>
<dbReference type="STRING" id="913774.A0A0C3HMM8"/>
<feature type="transmembrane region" description="Helical" evidence="11">
    <location>
        <begin position="246"/>
        <end position="264"/>
    </location>
</feature>
<evidence type="ECO:0000256" key="6">
    <source>
        <dbReference type="ARBA" id="ARBA00022989"/>
    </source>
</evidence>
<organism evidence="13 14">
    <name type="scientific">Oidiodendron maius (strain Zn)</name>
    <dbReference type="NCBI Taxonomy" id="913774"/>
    <lineage>
        <taxon>Eukaryota</taxon>
        <taxon>Fungi</taxon>
        <taxon>Dikarya</taxon>
        <taxon>Ascomycota</taxon>
        <taxon>Pezizomycotina</taxon>
        <taxon>Leotiomycetes</taxon>
        <taxon>Leotiomycetes incertae sedis</taxon>
        <taxon>Myxotrichaceae</taxon>
        <taxon>Oidiodendron</taxon>
    </lineage>
</organism>
<evidence type="ECO:0000313" key="13">
    <source>
        <dbReference type="EMBL" id="KIN04290.1"/>
    </source>
</evidence>
<dbReference type="Pfam" id="PF03798">
    <property type="entry name" value="TRAM_LAG1_CLN8"/>
    <property type="match status" value="1"/>
</dbReference>
<evidence type="ECO:0000256" key="8">
    <source>
        <dbReference type="ARBA" id="ARBA00023180"/>
    </source>
</evidence>
<accession>A0A0C3HMM8</accession>
<dbReference type="GO" id="GO:0050291">
    <property type="term" value="F:sphingosine N-acyltransferase activity"/>
    <property type="evidence" value="ECO:0007669"/>
    <property type="project" value="InterPro"/>
</dbReference>
<dbReference type="InterPro" id="IPR006634">
    <property type="entry name" value="TLC-dom"/>
</dbReference>
<evidence type="ECO:0000256" key="7">
    <source>
        <dbReference type="ARBA" id="ARBA00023136"/>
    </source>
</evidence>
<dbReference type="PROSITE" id="PS50922">
    <property type="entry name" value="TLC"/>
    <property type="match status" value="1"/>
</dbReference>
<protein>
    <recommendedName>
        <fullName evidence="12">TLC domain-containing protein</fullName>
    </recommendedName>
</protein>
<dbReference type="PANTHER" id="PTHR12560:SF11">
    <property type="entry name" value="CERAMIDE SYNTHASE LAC1-RELATED"/>
    <property type="match status" value="1"/>
</dbReference>
<evidence type="ECO:0000256" key="2">
    <source>
        <dbReference type="ARBA" id="ARBA00009808"/>
    </source>
</evidence>
<dbReference type="FunCoup" id="A0A0C3HMM8">
    <property type="interactions" value="619"/>
</dbReference>
<evidence type="ECO:0000256" key="9">
    <source>
        <dbReference type="PROSITE-ProRule" id="PRU00205"/>
    </source>
</evidence>
<feature type="transmembrane region" description="Helical" evidence="11">
    <location>
        <begin position="97"/>
        <end position="118"/>
    </location>
</feature>
<feature type="domain" description="TLC" evidence="12">
    <location>
        <begin position="192"/>
        <end position="408"/>
    </location>
</feature>
<feature type="region of interest" description="Disordered" evidence="10">
    <location>
        <begin position="417"/>
        <end position="480"/>
    </location>
</feature>
<gene>
    <name evidence="13" type="ORF">OIDMADRAFT_117396</name>
</gene>
<keyword evidence="6 11" id="KW-1133">Transmembrane helix</keyword>
<dbReference type="PANTHER" id="PTHR12560">
    <property type="entry name" value="LONGEVITY ASSURANCE FACTOR 1 LAG1"/>
    <property type="match status" value="1"/>
</dbReference>
<evidence type="ECO:0000256" key="5">
    <source>
        <dbReference type="ARBA" id="ARBA00022824"/>
    </source>
</evidence>
<keyword evidence="14" id="KW-1185">Reference proteome</keyword>
<dbReference type="EMBL" id="KN832873">
    <property type="protein sequence ID" value="KIN04290.1"/>
    <property type="molecule type" value="Genomic_DNA"/>
</dbReference>
<dbReference type="OrthoDB" id="3053196at2759"/>
<dbReference type="InterPro" id="IPR016439">
    <property type="entry name" value="Lag1/Lac1-like"/>
</dbReference>
<evidence type="ECO:0000256" key="10">
    <source>
        <dbReference type="SAM" id="MobiDB-lite"/>
    </source>
</evidence>
<evidence type="ECO:0000256" key="1">
    <source>
        <dbReference type="ARBA" id="ARBA00004477"/>
    </source>
</evidence>
<reference evidence="13 14" key="1">
    <citation type="submission" date="2014-04" db="EMBL/GenBank/DDBJ databases">
        <authorList>
            <consortium name="DOE Joint Genome Institute"/>
            <person name="Kuo A."/>
            <person name="Martino E."/>
            <person name="Perotto S."/>
            <person name="Kohler A."/>
            <person name="Nagy L.G."/>
            <person name="Floudas D."/>
            <person name="Copeland A."/>
            <person name="Barry K.W."/>
            <person name="Cichocki N."/>
            <person name="Veneault-Fourrey C."/>
            <person name="LaButti K."/>
            <person name="Lindquist E.A."/>
            <person name="Lipzen A."/>
            <person name="Lundell T."/>
            <person name="Morin E."/>
            <person name="Murat C."/>
            <person name="Sun H."/>
            <person name="Tunlid A."/>
            <person name="Henrissat B."/>
            <person name="Grigoriev I.V."/>
            <person name="Hibbett D.S."/>
            <person name="Martin F."/>
            <person name="Nordberg H.P."/>
            <person name="Cantor M.N."/>
            <person name="Hua S.X."/>
        </authorList>
    </citation>
    <scope>NUCLEOTIDE SEQUENCE [LARGE SCALE GENOMIC DNA]</scope>
    <source>
        <strain evidence="13 14">Zn</strain>
    </source>
</reference>
<feature type="compositionally biased region" description="Basic and acidic residues" evidence="10">
    <location>
        <begin position="68"/>
        <end position="78"/>
    </location>
</feature>
<evidence type="ECO:0000259" key="12">
    <source>
        <dbReference type="PROSITE" id="PS50922"/>
    </source>
</evidence>
<feature type="transmembrane region" description="Helical" evidence="11">
    <location>
        <begin position="321"/>
        <end position="340"/>
    </location>
</feature>
<dbReference type="AlphaFoldDB" id="A0A0C3HMM8"/>
<dbReference type="InParanoid" id="A0A0C3HMM8"/>
<feature type="transmembrane region" description="Helical" evidence="11">
    <location>
        <begin position="200"/>
        <end position="226"/>
    </location>
</feature>